<comment type="caution">
    <text evidence="1">The sequence shown here is derived from an EMBL/GenBank/DDBJ whole genome shotgun (WGS) entry which is preliminary data.</text>
</comment>
<protein>
    <submittedName>
        <fullName evidence="1">Uncharacterized protein</fullName>
    </submittedName>
</protein>
<evidence type="ECO:0000313" key="1">
    <source>
        <dbReference type="EMBL" id="KAF2475387.1"/>
    </source>
</evidence>
<keyword evidence="2" id="KW-1185">Reference proteome</keyword>
<accession>A0ACB6RAM9</accession>
<dbReference type="Proteomes" id="UP000799755">
    <property type="component" value="Unassembled WGS sequence"/>
</dbReference>
<organism evidence="1 2">
    <name type="scientific">Lindgomyces ingoldianus</name>
    <dbReference type="NCBI Taxonomy" id="673940"/>
    <lineage>
        <taxon>Eukaryota</taxon>
        <taxon>Fungi</taxon>
        <taxon>Dikarya</taxon>
        <taxon>Ascomycota</taxon>
        <taxon>Pezizomycotina</taxon>
        <taxon>Dothideomycetes</taxon>
        <taxon>Pleosporomycetidae</taxon>
        <taxon>Pleosporales</taxon>
        <taxon>Lindgomycetaceae</taxon>
        <taxon>Lindgomyces</taxon>
    </lineage>
</organism>
<sequence length="241" mass="27020">MKLPKSRAPGPPSPPLPSSPSKRIPGAINPQMNTIPMGEAEKSHSPKSHHITTQDDVKDTIESVGPPTYGMRSDPEAPLRPSLPESCRMDSHEDLIIYDPKPTRRKPKHRHRIKHAWEGLLIYLKSRTRKLWKRPKRYAYSDGEDNPFVKTIQVAFLNADSNKEKHRYAIALFDTGNPKNLISPAFAAIFGLQFEARDGEVIVESFGGGQYISIAKIHGRFACRGNTSGSPLFFHPKFMDA</sequence>
<evidence type="ECO:0000313" key="2">
    <source>
        <dbReference type="Proteomes" id="UP000799755"/>
    </source>
</evidence>
<dbReference type="EMBL" id="MU003496">
    <property type="protein sequence ID" value="KAF2475387.1"/>
    <property type="molecule type" value="Genomic_DNA"/>
</dbReference>
<gene>
    <name evidence="1" type="ORF">BDR25DRAFT_340160</name>
</gene>
<feature type="non-terminal residue" evidence="1">
    <location>
        <position position="241"/>
    </location>
</feature>
<proteinExistence type="predicted"/>
<reference evidence="1" key="1">
    <citation type="journal article" date="2020" name="Stud. Mycol.">
        <title>101 Dothideomycetes genomes: a test case for predicting lifestyles and emergence of pathogens.</title>
        <authorList>
            <person name="Haridas S."/>
            <person name="Albert R."/>
            <person name="Binder M."/>
            <person name="Bloem J."/>
            <person name="Labutti K."/>
            <person name="Salamov A."/>
            <person name="Andreopoulos B."/>
            <person name="Baker S."/>
            <person name="Barry K."/>
            <person name="Bills G."/>
            <person name="Bluhm B."/>
            <person name="Cannon C."/>
            <person name="Castanera R."/>
            <person name="Culley D."/>
            <person name="Daum C."/>
            <person name="Ezra D."/>
            <person name="Gonzalez J."/>
            <person name="Henrissat B."/>
            <person name="Kuo A."/>
            <person name="Liang C."/>
            <person name="Lipzen A."/>
            <person name="Lutzoni F."/>
            <person name="Magnuson J."/>
            <person name="Mondo S."/>
            <person name="Nolan M."/>
            <person name="Ohm R."/>
            <person name="Pangilinan J."/>
            <person name="Park H.-J."/>
            <person name="Ramirez L."/>
            <person name="Alfaro M."/>
            <person name="Sun H."/>
            <person name="Tritt A."/>
            <person name="Yoshinaga Y."/>
            <person name="Zwiers L.-H."/>
            <person name="Turgeon B."/>
            <person name="Goodwin S."/>
            <person name="Spatafora J."/>
            <person name="Crous P."/>
            <person name="Grigoriev I."/>
        </authorList>
    </citation>
    <scope>NUCLEOTIDE SEQUENCE</scope>
    <source>
        <strain evidence="1">ATCC 200398</strain>
    </source>
</reference>
<name>A0ACB6RAM9_9PLEO</name>